<sequence>MEVDTVKHHENELDTHTHTLVRAVEEVGVLASKIKGEHLRPENILHEVQDDVRDAVAKGKKLKEDINALKTHPAVVVPQNAVVEQEDLEV</sequence>
<protein>
    <submittedName>
        <fullName evidence="1">Uncharacterized protein</fullName>
    </submittedName>
</protein>
<evidence type="ECO:0000313" key="2">
    <source>
        <dbReference type="Proteomes" id="UP001201812"/>
    </source>
</evidence>
<name>A0AAD4N4V2_9BILA</name>
<keyword evidence="2" id="KW-1185">Reference proteome</keyword>
<dbReference type="Proteomes" id="UP001201812">
    <property type="component" value="Unassembled WGS sequence"/>
</dbReference>
<dbReference type="AlphaFoldDB" id="A0AAD4N4V2"/>
<reference evidence="1" key="1">
    <citation type="submission" date="2022-01" db="EMBL/GenBank/DDBJ databases">
        <title>Genome Sequence Resource for Two Populations of Ditylenchus destructor, the Migratory Endoparasitic Phytonematode.</title>
        <authorList>
            <person name="Zhang H."/>
            <person name="Lin R."/>
            <person name="Xie B."/>
        </authorList>
    </citation>
    <scope>NUCLEOTIDE SEQUENCE</scope>
    <source>
        <strain evidence="1">BazhouSP</strain>
    </source>
</reference>
<organism evidence="1 2">
    <name type="scientific">Ditylenchus destructor</name>
    <dbReference type="NCBI Taxonomy" id="166010"/>
    <lineage>
        <taxon>Eukaryota</taxon>
        <taxon>Metazoa</taxon>
        <taxon>Ecdysozoa</taxon>
        <taxon>Nematoda</taxon>
        <taxon>Chromadorea</taxon>
        <taxon>Rhabditida</taxon>
        <taxon>Tylenchina</taxon>
        <taxon>Tylenchomorpha</taxon>
        <taxon>Sphaerularioidea</taxon>
        <taxon>Anguinidae</taxon>
        <taxon>Anguininae</taxon>
        <taxon>Ditylenchus</taxon>
    </lineage>
</organism>
<gene>
    <name evidence="1" type="ORF">DdX_06567</name>
</gene>
<comment type="caution">
    <text evidence="1">The sequence shown here is derived from an EMBL/GenBank/DDBJ whole genome shotgun (WGS) entry which is preliminary data.</text>
</comment>
<proteinExistence type="predicted"/>
<accession>A0AAD4N4V2</accession>
<dbReference type="EMBL" id="JAKKPZ010000008">
    <property type="protein sequence ID" value="KAI1718152.1"/>
    <property type="molecule type" value="Genomic_DNA"/>
</dbReference>
<evidence type="ECO:0000313" key="1">
    <source>
        <dbReference type="EMBL" id="KAI1718152.1"/>
    </source>
</evidence>